<dbReference type="PROSITE" id="PS50076">
    <property type="entry name" value="DNAJ_2"/>
    <property type="match status" value="1"/>
</dbReference>
<dbReference type="Gene3D" id="1.10.287.110">
    <property type="entry name" value="DnaJ domain"/>
    <property type="match status" value="1"/>
</dbReference>
<reference evidence="2 3" key="1">
    <citation type="submission" date="2020-08" db="EMBL/GenBank/DDBJ databases">
        <title>The genome sequence of type strain Novosphingobium piscinae KCTC 42194.</title>
        <authorList>
            <person name="Liu Y."/>
        </authorList>
    </citation>
    <scope>NUCLEOTIDE SEQUENCE [LARGE SCALE GENOMIC DNA]</scope>
    <source>
        <strain evidence="2 3">KCTC 42194</strain>
    </source>
</reference>
<dbReference type="CDD" id="cd06257">
    <property type="entry name" value="DnaJ"/>
    <property type="match status" value="1"/>
</dbReference>
<dbReference type="InterPro" id="IPR001623">
    <property type="entry name" value="DnaJ_domain"/>
</dbReference>
<dbReference type="Proteomes" id="UP000551327">
    <property type="component" value="Unassembled WGS sequence"/>
</dbReference>
<evidence type="ECO:0000313" key="3">
    <source>
        <dbReference type="Proteomes" id="UP000551327"/>
    </source>
</evidence>
<feature type="domain" description="J" evidence="1">
    <location>
        <begin position="47"/>
        <end position="104"/>
    </location>
</feature>
<dbReference type="AlphaFoldDB" id="A0A7X1KQN5"/>
<evidence type="ECO:0000259" key="1">
    <source>
        <dbReference type="PROSITE" id="PS50076"/>
    </source>
</evidence>
<sequence>MARLLLWLVLACALCKALTGRWPWQLAGWEPGWGKNRADDETVRATAARQLLGVSSRAGRGEIIEAHKRLVAQVHPDRGGTSDQVHEANAARDLLLGQLRDSLD</sequence>
<dbReference type="SUPFAM" id="SSF46565">
    <property type="entry name" value="Chaperone J-domain"/>
    <property type="match status" value="1"/>
</dbReference>
<dbReference type="RefSeq" id="WP_185679779.1">
    <property type="nucleotide sequence ID" value="NZ_JACLAX010000012.1"/>
</dbReference>
<gene>
    <name evidence="2" type="ORF">H7F53_12215</name>
</gene>
<keyword evidence="3" id="KW-1185">Reference proteome</keyword>
<name>A0A7X1KQN5_9SPHN</name>
<accession>A0A7X1KQN5</accession>
<comment type="caution">
    <text evidence="2">The sequence shown here is derived from an EMBL/GenBank/DDBJ whole genome shotgun (WGS) entry which is preliminary data.</text>
</comment>
<dbReference type="InterPro" id="IPR036869">
    <property type="entry name" value="J_dom_sf"/>
</dbReference>
<protein>
    <submittedName>
        <fullName evidence="2">Molecular chaperone DnaJ</fullName>
    </submittedName>
</protein>
<dbReference type="EMBL" id="JACLAX010000012">
    <property type="protein sequence ID" value="MBC2669912.1"/>
    <property type="molecule type" value="Genomic_DNA"/>
</dbReference>
<organism evidence="2 3">
    <name type="scientific">Novosphingobium piscinae</name>
    <dbReference type="NCBI Taxonomy" id="1507448"/>
    <lineage>
        <taxon>Bacteria</taxon>
        <taxon>Pseudomonadati</taxon>
        <taxon>Pseudomonadota</taxon>
        <taxon>Alphaproteobacteria</taxon>
        <taxon>Sphingomonadales</taxon>
        <taxon>Sphingomonadaceae</taxon>
        <taxon>Novosphingobium</taxon>
    </lineage>
</organism>
<proteinExistence type="predicted"/>
<evidence type="ECO:0000313" key="2">
    <source>
        <dbReference type="EMBL" id="MBC2669912.1"/>
    </source>
</evidence>